<keyword evidence="2" id="KW-1185">Reference proteome</keyword>
<gene>
    <name evidence="1" type="ORF">GSLYS_00012636001</name>
</gene>
<dbReference type="EMBL" id="CAXITT010000314">
    <property type="protein sequence ID" value="CAL1538815.1"/>
    <property type="molecule type" value="Genomic_DNA"/>
</dbReference>
<accession>A0AAV2I2D8</accession>
<organism evidence="1 2">
    <name type="scientific">Lymnaea stagnalis</name>
    <name type="common">Great pond snail</name>
    <name type="synonym">Helix stagnalis</name>
    <dbReference type="NCBI Taxonomy" id="6523"/>
    <lineage>
        <taxon>Eukaryota</taxon>
        <taxon>Metazoa</taxon>
        <taxon>Spiralia</taxon>
        <taxon>Lophotrochozoa</taxon>
        <taxon>Mollusca</taxon>
        <taxon>Gastropoda</taxon>
        <taxon>Heterobranchia</taxon>
        <taxon>Euthyneura</taxon>
        <taxon>Panpulmonata</taxon>
        <taxon>Hygrophila</taxon>
        <taxon>Lymnaeoidea</taxon>
        <taxon>Lymnaeidae</taxon>
        <taxon>Lymnaea</taxon>
    </lineage>
</organism>
<sequence length="106" mass="11530">MKQVTGLDKAASALCKKLPSKPYTSTSSIKVPVVKLPPEISAESTSSTKTQDDGHCSKKYKYSTMNAFEASNFNAKFHRHGTSASWNTHKGLSAITKERLPPSLES</sequence>
<comment type="caution">
    <text evidence="1">The sequence shown here is derived from an EMBL/GenBank/DDBJ whole genome shotgun (WGS) entry which is preliminary data.</text>
</comment>
<proteinExistence type="predicted"/>
<evidence type="ECO:0000313" key="1">
    <source>
        <dbReference type="EMBL" id="CAL1538815.1"/>
    </source>
</evidence>
<protein>
    <submittedName>
        <fullName evidence="1">Uncharacterized protein</fullName>
    </submittedName>
</protein>
<feature type="non-terminal residue" evidence="1">
    <location>
        <position position="106"/>
    </location>
</feature>
<dbReference type="AlphaFoldDB" id="A0AAV2I2D8"/>
<reference evidence="1 2" key="1">
    <citation type="submission" date="2024-04" db="EMBL/GenBank/DDBJ databases">
        <authorList>
            <consortium name="Genoscope - CEA"/>
            <person name="William W."/>
        </authorList>
    </citation>
    <scope>NUCLEOTIDE SEQUENCE [LARGE SCALE GENOMIC DNA]</scope>
</reference>
<evidence type="ECO:0000313" key="2">
    <source>
        <dbReference type="Proteomes" id="UP001497497"/>
    </source>
</evidence>
<name>A0AAV2I2D8_LYMST</name>
<dbReference type="Proteomes" id="UP001497497">
    <property type="component" value="Unassembled WGS sequence"/>
</dbReference>